<reference evidence="2" key="1">
    <citation type="submission" date="2022-11" db="EMBL/GenBank/DDBJ databases">
        <title>Centuries of genome instability and evolution in soft-shell clam transmissible cancer (bioRxiv).</title>
        <authorList>
            <person name="Hart S.F.M."/>
            <person name="Yonemitsu M.A."/>
            <person name="Giersch R.M."/>
            <person name="Beal B.F."/>
            <person name="Arriagada G."/>
            <person name="Davis B.W."/>
            <person name="Ostrander E.A."/>
            <person name="Goff S.P."/>
            <person name="Metzger M.J."/>
        </authorList>
    </citation>
    <scope>NUCLEOTIDE SEQUENCE</scope>
    <source>
        <strain evidence="2">MELC-2E11</strain>
        <tissue evidence="2">Siphon/mantle</tissue>
    </source>
</reference>
<dbReference type="Proteomes" id="UP001164746">
    <property type="component" value="Chromosome 11"/>
</dbReference>
<evidence type="ECO:0000313" key="3">
    <source>
        <dbReference type="Proteomes" id="UP001164746"/>
    </source>
</evidence>
<evidence type="ECO:0000313" key="2">
    <source>
        <dbReference type="EMBL" id="WAR20300.1"/>
    </source>
</evidence>
<name>A0ABY7FDP3_MYAAR</name>
<organism evidence="2 3">
    <name type="scientific">Mya arenaria</name>
    <name type="common">Soft-shell clam</name>
    <dbReference type="NCBI Taxonomy" id="6604"/>
    <lineage>
        <taxon>Eukaryota</taxon>
        <taxon>Metazoa</taxon>
        <taxon>Spiralia</taxon>
        <taxon>Lophotrochozoa</taxon>
        <taxon>Mollusca</taxon>
        <taxon>Bivalvia</taxon>
        <taxon>Autobranchia</taxon>
        <taxon>Heteroconchia</taxon>
        <taxon>Euheterodonta</taxon>
        <taxon>Imparidentia</taxon>
        <taxon>Neoheterodontei</taxon>
        <taxon>Myida</taxon>
        <taxon>Myoidea</taxon>
        <taxon>Myidae</taxon>
        <taxon>Mya</taxon>
    </lineage>
</organism>
<feature type="region of interest" description="Disordered" evidence="1">
    <location>
        <begin position="140"/>
        <end position="204"/>
    </location>
</feature>
<proteinExistence type="predicted"/>
<feature type="compositionally biased region" description="Basic and acidic residues" evidence="1">
    <location>
        <begin position="178"/>
        <end position="204"/>
    </location>
</feature>
<dbReference type="EMBL" id="CP111022">
    <property type="protein sequence ID" value="WAR20300.1"/>
    <property type="molecule type" value="Genomic_DNA"/>
</dbReference>
<sequence length="204" mass="23994">MSRSNQSYGVYDVLNYERSDDYQNPTQRASVGPYRDQPYNQHSFPQASKQMLSTVYGNAISMLEEFETEARDELLDVLKRKTIHWASVREENNCPRQKIDKYAAQIYEILDKGKTDHAFNHRRSPVITERTIRESMPHIMKGKHDQKKLDRQFRDDRNRMSPAVRRATGRNAVKLGRSRIEKENPQLKPSLDRDAQADDYFDNK</sequence>
<evidence type="ECO:0000256" key="1">
    <source>
        <dbReference type="SAM" id="MobiDB-lite"/>
    </source>
</evidence>
<feature type="compositionally biased region" description="Basic and acidic residues" evidence="1">
    <location>
        <begin position="147"/>
        <end position="159"/>
    </location>
</feature>
<accession>A0ABY7FDP3</accession>
<keyword evidence="3" id="KW-1185">Reference proteome</keyword>
<protein>
    <submittedName>
        <fullName evidence="2">Uncharacterized protein</fullName>
    </submittedName>
</protein>
<gene>
    <name evidence="2" type="ORF">MAR_002138</name>
</gene>